<dbReference type="Proteomes" id="UP000053237">
    <property type="component" value="Unassembled WGS sequence"/>
</dbReference>
<keyword evidence="2" id="KW-1185">Reference proteome</keyword>
<gene>
    <name evidence="1" type="ORF">BN9_094240</name>
</gene>
<reference evidence="1 2" key="1">
    <citation type="submission" date="2012-05" db="EMBL/GenBank/DDBJ databases">
        <title>Recombination and specialization in a pathogen metapopulation.</title>
        <authorList>
            <person name="Gardiner A."/>
            <person name="Kemen E."/>
            <person name="Schultz-Larsen T."/>
            <person name="MacLean D."/>
            <person name="Van Oosterhout C."/>
            <person name="Jones J.D.G."/>
        </authorList>
    </citation>
    <scope>NUCLEOTIDE SEQUENCE [LARGE SCALE GENOMIC DNA]</scope>
    <source>
        <strain evidence="1 2">Ac Nc2</strain>
    </source>
</reference>
<dbReference type="AlphaFoldDB" id="A0A024GNN7"/>
<evidence type="ECO:0000313" key="1">
    <source>
        <dbReference type="EMBL" id="CCI48351.1"/>
    </source>
</evidence>
<organism evidence="1 2">
    <name type="scientific">Albugo candida</name>
    <dbReference type="NCBI Taxonomy" id="65357"/>
    <lineage>
        <taxon>Eukaryota</taxon>
        <taxon>Sar</taxon>
        <taxon>Stramenopiles</taxon>
        <taxon>Oomycota</taxon>
        <taxon>Peronosporomycetes</taxon>
        <taxon>Albuginales</taxon>
        <taxon>Albuginaceae</taxon>
        <taxon>Albugo</taxon>
    </lineage>
</organism>
<dbReference type="SUPFAM" id="SSF48371">
    <property type="entry name" value="ARM repeat"/>
    <property type="match status" value="1"/>
</dbReference>
<sequence>MSELARNSTSNVLYVIQQRLSSITDSHLQSKVLLDYSELSLSPTVPTSQVIDFLFSFLEQHNQKSIDTTYSIFYFESSNGSGSHCEKGIGGLLSILGKKNNQAEVVIVYSILKGLHDILQVKPVIVKPMIQVEGMKTQLTRCYSTSEDFKLRSETLKIVLDCLMISKREEEALELALQCMRDSSHHQHEIALHGLLRLLDDGYCLNSHIEQTLEAVAILLHSRESSNLQIMAAQVLIAIAEQNPMSDIKLAILEQHKPLPVPDAVFLLFGQGLISMSPISRAYIAIAVATIADLVSTGVIEDSLQRSQIDERVHDDGTDTLLLTTTGSMLTLLEDPSDFVAVKASYAVGRLLTNSDCSIRVVDRSIKSFFEVFARAASGSSDQVNIGMVLAALKQVLVYRNNRLKLTYLLKIDQMTCILSSLPVPNIQLFELLSSILQLCDVIKGDELDRLVLNRIRMQRHWLFEDLDQELFVSHDEQASLIRNVQAWHRLFVEHICQSPDDVAKLGSFMWRSAEICDSLLPAPELSLLKNLFRQENVVCSFLQSGKLLDALDSRLSKFKKDASSFKPFTLVDWQSDVSEDIPYLGIDCIKQLFRHCRPLAEACKYFYVKSALDNLKSRTTLLQMYGQCCLLIEMSNFIEVTSLEQLVSGIKKARAIQSWQKSVVGDKFDLDDARAGIQHLITYMSILPSNSPKAHILWPLEKQQESFDTLAPYLHQMEVSFVMRNVHDVSRVYIKAQLWDGTTQYHKISRNAYHWYKLDSCKAQYSIIFPVSQSADPVCVKIIVCIHHPIGFLTPDEVS</sequence>
<dbReference type="OrthoDB" id="68511at2759"/>
<evidence type="ECO:0008006" key="3">
    <source>
        <dbReference type="Google" id="ProtNLM"/>
    </source>
</evidence>
<dbReference type="EMBL" id="CAIX01000217">
    <property type="protein sequence ID" value="CCI48351.1"/>
    <property type="molecule type" value="Genomic_DNA"/>
</dbReference>
<name>A0A024GNN7_9STRA</name>
<dbReference type="InterPro" id="IPR016024">
    <property type="entry name" value="ARM-type_fold"/>
</dbReference>
<dbReference type="InParanoid" id="A0A024GNN7"/>
<protein>
    <recommendedName>
        <fullName evidence="3">Integrator complex subunit 7</fullName>
    </recommendedName>
</protein>
<accession>A0A024GNN7</accession>
<proteinExistence type="predicted"/>
<comment type="caution">
    <text evidence="1">The sequence shown here is derived from an EMBL/GenBank/DDBJ whole genome shotgun (WGS) entry which is preliminary data.</text>
</comment>
<evidence type="ECO:0000313" key="2">
    <source>
        <dbReference type="Proteomes" id="UP000053237"/>
    </source>
</evidence>